<keyword evidence="2 4" id="KW-0689">Ribosomal protein</keyword>
<evidence type="ECO:0000256" key="4">
    <source>
        <dbReference type="RuleBase" id="RU003815"/>
    </source>
</evidence>
<organism evidence="7 8">
    <name type="scientific">Candidatus Roizmanbacteria bacterium CG11_big_fil_rev_8_21_14_0_20_37_16</name>
    <dbReference type="NCBI Taxonomy" id="1974857"/>
    <lineage>
        <taxon>Bacteria</taxon>
        <taxon>Candidatus Roizmaniibacteriota</taxon>
    </lineage>
</organism>
<name>A0A2H0KMW7_9BACT</name>
<evidence type="ECO:0000256" key="5">
    <source>
        <dbReference type="RuleBase" id="RU003816"/>
    </source>
</evidence>
<sequence length="151" mass="17112">MAKKTKNILFYEGVGRRKTSVALVRLYIPGKDKMVTVKDMKIKEGEIWANGDKIEKMFPALHQKVQYLKPLQLTKADDRFCISVTVSGGGLNGQLDAIVHGMARALEKTDKEVMRPLLKKELLLKRDPRARQRRKVGTGGKARRAKQSPKR</sequence>
<dbReference type="SUPFAM" id="SSF54211">
    <property type="entry name" value="Ribosomal protein S5 domain 2-like"/>
    <property type="match status" value="1"/>
</dbReference>
<protein>
    <recommendedName>
        <fullName evidence="5">30S ribosomal protein S9</fullName>
    </recommendedName>
</protein>
<dbReference type="EMBL" id="PCVK01000029">
    <property type="protein sequence ID" value="PIQ71883.1"/>
    <property type="molecule type" value="Genomic_DNA"/>
</dbReference>
<evidence type="ECO:0000256" key="3">
    <source>
        <dbReference type="ARBA" id="ARBA00023274"/>
    </source>
</evidence>
<dbReference type="Proteomes" id="UP000229497">
    <property type="component" value="Unassembled WGS sequence"/>
</dbReference>
<keyword evidence="3 4" id="KW-0687">Ribonucleoprotein</keyword>
<gene>
    <name evidence="7" type="primary">rpsI</name>
    <name evidence="7" type="ORF">COV87_01030</name>
</gene>
<dbReference type="InterPro" id="IPR000754">
    <property type="entry name" value="Ribosomal_uS9"/>
</dbReference>
<dbReference type="InterPro" id="IPR014721">
    <property type="entry name" value="Ribsml_uS5_D2-typ_fold_subgr"/>
</dbReference>
<dbReference type="GO" id="GO:0006412">
    <property type="term" value="P:translation"/>
    <property type="evidence" value="ECO:0007669"/>
    <property type="project" value="InterPro"/>
</dbReference>
<dbReference type="InterPro" id="IPR020568">
    <property type="entry name" value="Ribosomal_Su5_D2-typ_SF"/>
</dbReference>
<dbReference type="InterPro" id="IPR020574">
    <property type="entry name" value="Ribosomal_uS9_CS"/>
</dbReference>
<dbReference type="Gene3D" id="3.30.230.10">
    <property type="match status" value="1"/>
</dbReference>
<feature type="region of interest" description="Disordered" evidence="6">
    <location>
        <begin position="125"/>
        <end position="151"/>
    </location>
</feature>
<dbReference type="PROSITE" id="PS00360">
    <property type="entry name" value="RIBOSOMAL_S9"/>
    <property type="match status" value="1"/>
</dbReference>
<evidence type="ECO:0000256" key="6">
    <source>
        <dbReference type="SAM" id="MobiDB-lite"/>
    </source>
</evidence>
<proteinExistence type="inferred from homology"/>
<accession>A0A2H0KMW7</accession>
<feature type="compositionally biased region" description="Basic residues" evidence="6">
    <location>
        <begin position="131"/>
        <end position="151"/>
    </location>
</feature>
<evidence type="ECO:0000313" key="8">
    <source>
        <dbReference type="Proteomes" id="UP000229497"/>
    </source>
</evidence>
<comment type="caution">
    <text evidence="7">The sequence shown here is derived from an EMBL/GenBank/DDBJ whole genome shotgun (WGS) entry which is preliminary data.</text>
</comment>
<dbReference type="AlphaFoldDB" id="A0A2H0KMW7"/>
<comment type="similarity">
    <text evidence="1 4">Belongs to the universal ribosomal protein uS9 family.</text>
</comment>
<evidence type="ECO:0000313" key="7">
    <source>
        <dbReference type="EMBL" id="PIQ71883.1"/>
    </source>
</evidence>
<reference evidence="7 8" key="1">
    <citation type="submission" date="2017-09" db="EMBL/GenBank/DDBJ databases">
        <title>Depth-based differentiation of microbial function through sediment-hosted aquifers and enrichment of novel symbionts in the deep terrestrial subsurface.</title>
        <authorList>
            <person name="Probst A.J."/>
            <person name="Ladd B."/>
            <person name="Jarett J.K."/>
            <person name="Geller-Mcgrath D.E."/>
            <person name="Sieber C.M."/>
            <person name="Emerson J.B."/>
            <person name="Anantharaman K."/>
            <person name="Thomas B.C."/>
            <person name="Malmstrom R."/>
            <person name="Stieglmeier M."/>
            <person name="Klingl A."/>
            <person name="Woyke T."/>
            <person name="Ryan C.M."/>
            <person name="Banfield J.F."/>
        </authorList>
    </citation>
    <scope>NUCLEOTIDE SEQUENCE [LARGE SCALE GENOMIC DNA]</scope>
    <source>
        <strain evidence="7">CG11_big_fil_rev_8_21_14_0_20_37_16</strain>
    </source>
</reference>
<dbReference type="GO" id="GO:0003723">
    <property type="term" value="F:RNA binding"/>
    <property type="evidence" value="ECO:0007669"/>
    <property type="project" value="TreeGrafter"/>
</dbReference>
<dbReference type="GO" id="GO:0022627">
    <property type="term" value="C:cytosolic small ribosomal subunit"/>
    <property type="evidence" value="ECO:0007669"/>
    <property type="project" value="TreeGrafter"/>
</dbReference>
<dbReference type="PANTHER" id="PTHR21569">
    <property type="entry name" value="RIBOSOMAL PROTEIN S9"/>
    <property type="match status" value="1"/>
</dbReference>
<evidence type="ECO:0000256" key="1">
    <source>
        <dbReference type="ARBA" id="ARBA00005251"/>
    </source>
</evidence>
<dbReference type="PANTHER" id="PTHR21569:SF1">
    <property type="entry name" value="SMALL RIBOSOMAL SUBUNIT PROTEIN US9M"/>
    <property type="match status" value="1"/>
</dbReference>
<dbReference type="GO" id="GO:0003735">
    <property type="term" value="F:structural constituent of ribosome"/>
    <property type="evidence" value="ECO:0007669"/>
    <property type="project" value="InterPro"/>
</dbReference>
<evidence type="ECO:0000256" key="2">
    <source>
        <dbReference type="ARBA" id="ARBA00022980"/>
    </source>
</evidence>
<dbReference type="Pfam" id="PF00380">
    <property type="entry name" value="Ribosomal_S9"/>
    <property type="match status" value="1"/>
</dbReference>